<organism evidence="2 3">
    <name type="scientific">Turneriella parva (strain ATCC BAA-1111 / DSM 21527 / NCTC 11395 / H)</name>
    <name type="common">Leptospira parva</name>
    <dbReference type="NCBI Taxonomy" id="869212"/>
    <lineage>
        <taxon>Bacteria</taxon>
        <taxon>Pseudomonadati</taxon>
        <taxon>Spirochaetota</taxon>
        <taxon>Spirochaetia</taxon>
        <taxon>Leptospirales</taxon>
        <taxon>Leptospiraceae</taxon>
        <taxon>Turneriella</taxon>
    </lineage>
</organism>
<dbReference type="InterPro" id="IPR025669">
    <property type="entry name" value="AAA_dom"/>
</dbReference>
<evidence type="ECO:0000313" key="2">
    <source>
        <dbReference type="EMBL" id="AFM12574.1"/>
    </source>
</evidence>
<dbReference type="SUPFAM" id="SSF52540">
    <property type="entry name" value="P-loop containing nucleoside triphosphate hydrolases"/>
    <property type="match status" value="1"/>
</dbReference>
<evidence type="ECO:0000313" key="3">
    <source>
        <dbReference type="Proteomes" id="UP000006048"/>
    </source>
</evidence>
<dbReference type="RefSeq" id="WP_014803081.1">
    <property type="nucleotide sequence ID" value="NC_018020.1"/>
</dbReference>
<keyword evidence="3" id="KW-1185">Reference proteome</keyword>
<dbReference type="PIRSF" id="PIRSF009320">
    <property type="entry name" value="Nuc_binding_HP_1000"/>
    <property type="match status" value="1"/>
</dbReference>
<dbReference type="Proteomes" id="UP000006048">
    <property type="component" value="Chromosome"/>
</dbReference>
<feature type="domain" description="AAA" evidence="1">
    <location>
        <begin position="4"/>
        <end position="181"/>
    </location>
</feature>
<dbReference type="CDD" id="cd02042">
    <property type="entry name" value="ParAB_family"/>
    <property type="match status" value="1"/>
</dbReference>
<dbReference type="PANTHER" id="PTHR13696">
    <property type="entry name" value="P-LOOP CONTAINING NUCLEOSIDE TRIPHOSPHATE HYDROLASE"/>
    <property type="match status" value="1"/>
</dbReference>
<dbReference type="FunFam" id="3.40.50.300:FF:000285">
    <property type="entry name" value="Sporulation initiation inhibitor Soj"/>
    <property type="match status" value="1"/>
</dbReference>
<dbReference type="EMBL" id="CP002959">
    <property type="protein sequence ID" value="AFM12574.1"/>
    <property type="molecule type" value="Genomic_DNA"/>
</dbReference>
<gene>
    <name evidence="2" type="ordered locus">Turpa_1927</name>
</gene>
<dbReference type="InterPro" id="IPR027417">
    <property type="entry name" value="P-loop_NTPase"/>
</dbReference>
<dbReference type="InterPro" id="IPR050678">
    <property type="entry name" value="DNA_Partitioning_ATPase"/>
</dbReference>
<dbReference type="OrthoDB" id="9777757at2"/>
<accession>I4B5L7</accession>
<proteinExistence type="predicted"/>
<dbReference type="KEGG" id="tpx:Turpa_1927"/>
<sequence length="259" mass="28103">MAVVLSITNQKGGVAKTTTALALAHSFARRHSGKKILLIDLDSQRNATSILLGTHEIQPADSVYALFQKDKPTSSVLHTTALANLFVIPSNLHLVEVESQLTGALDGFFRLNDALQSLRHEFDYILLDCPPSLSVLTINAMVAADFLLVPLQISKFSIDGIQNIRDAVTTVNKRYNAHIKIAGGCLTLHDGRTTLSQAMIPEVEKILPILKSTIPRSVAVEEAHLLRKDIFEYAPQNKVAAAYEQLAAELEAIFAGAAA</sequence>
<dbReference type="PATRIC" id="fig|869212.3.peg.1930"/>
<name>I4B5L7_TURPD</name>
<dbReference type="PANTHER" id="PTHR13696:SF52">
    <property type="entry name" value="PARA FAMILY PROTEIN CT_582"/>
    <property type="match status" value="1"/>
</dbReference>
<dbReference type="HOGENOM" id="CLU_037612_1_4_12"/>
<protein>
    <submittedName>
        <fullName evidence="2">Cobyrinic acid ac-diamide synthase</fullName>
    </submittedName>
</protein>
<reference evidence="2 3" key="1">
    <citation type="submission" date="2012-06" db="EMBL/GenBank/DDBJ databases">
        <title>The complete chromosome of genome of Turneriella parva DSM 21527.</title>
        <authorList>
            <consortium name="US DOE Joint Genome Institute (JGI-PGF)"/>
            <person name="Lucas S."/>
            <person name="Han J."/>
            <person name="Lapidus A."/>
            <person name="Bruce D."/>
            <person name="Goodwin L."/>
            <person name="Pitluck S."/>
            <person name="Peters L."/>
            <person name="Kyrpides N."/>
            <person name="Mavromatis K."/>
            <person name="Ivanova N."/>
            <person name="Mikhailova N."/>
            <person name="Chertkov O."/>
            <person name="Detter J.C."/>
            <person name="Tapia R."/>
            <person name="Han C."/>
            <person name="Land M."/>
            <person name="Hauser L."/>
            <person name="Markowitz V."/>
            <person name="Cheng J.-F."/>
            <person name="Hugenholtz P."/>
            <person name="Woyke T."/>
            <person name="Wu D."/>
            <person name="Gronow S."/>
            <person name="Wellnitz S."/>
            <person name="Brambilla E."/>
            <person name="Klenk H.-P."/>
            <person name="Eisen J.A."/>
        </authorList>
    </citation>
    <scope>NUCLEOTIDE SEQUENCE [LARGE SCALE GENOMIC DNA]</scope>
    <source>
        <strain evidence="3">ATCC BAA-1111 / DSM 21527 / NCTC 11395 / H</strain>
    </source>
</reference>
<evidence type="ECO:0000259" key="1">
    <source>
        <dbReference type="Pfam" id="PF13614"/>
    </source>
</evidence>
<dbReference type="AlphaFoldDB" id="I4B5L7"/>
<dbReference type="Gene3D" id="3.40.50.300">
    <property type="entry name" value="P-loop containing nucleotide triphosphate hydrolases"/>
    <property type="match status" value="1"/>
</dbReference>
<dbReference type="STRING" id="869212.Turpa_1927"/>
<dbReference type="Pfam" id="PF13614">
    <property type="entry name" value="AAA_31"/>
    <property type="match status" value="1"/>
</dbReference>